<evidence type="ECO:0000313" key="2">
    <source>
        <dbReference type="Proteomes" id="UP000290624"/>
    </source>
</evidence>
<reference evidence="1 2" key="1">
    <citation type="submission" date="2018-01" db="EMBL/GenBank/DDBJ databases">
        <title>Lactibacter flavus gen. nov., sp. nov., a novel bacterium of the family Propionibacteriaceae isolated from raw milk and dairy products.</title>
        <authorList>
            <person name="Wenning M."/>
            <person name="Breitenwieser F."/>
            <person name="Huptas C."/>
            <person name="von Neubeck M."/>
            <person name="Busse H.-J."/>
            <person name="Scherer S."/>
        </authorList>
    </citation>
    <scope>NUCLEOTIDE SEQUENCE [LARGE SCALE GENOMIC DNA]</scope>
    <source>
        <strain evidence="1 2">VG341</strain>
    </source>
</reference>
<dbReference type="InterPro" id="IPR023214">
    <property type="entry name" value="HAD_sf"/>
</dbReference>
<dbReference type="InterPro" id="IPR036412">
    <property type="entry name" value="HAD-like_sf"/>
</dbReference>
<dbReference type="AlphaFoldDB" id="A0A4Q2EHX8"/>
<dbReference type="Pfam" id="PF13242">
    <property type="entry name" value="Hydrolase_like"/>
    <property type="match status" value="1"/>
</dbReference>
<dbReference type="GO" id="GO:0005737">
    <property type="term" value="C:cytoplasm"/>
    <property type="evidence" value="ECO:0007669"/>
    <property type="project" value="TreeGrafter"/>
</dbReference>
<dbReference type="Proteomes" id="UP000290624">
    <property type="component" value="Unassembled WGS sequence"/>
</dbReference>
<gene>
    <name evidence="1" type="ORF">C1706_00015</name>
</gene>
<sequence length="333" mass="35140">MSAFIDDYDAVFFDLDGVLYRGPGAIPGAVEGVGRLHARGLRTMYVTNNAARSTQTVADHLSRLGFEAQEPDVVSSAQAMGALLQERLPNGAKVIVLGTPNLVDQVEAAGLVPVDSFRDEPVAVVQGYDPAMSWPRLDQGAIALQRGARWFVTNTDSTRPEADGIVPGAGTQVDAVRAAVSDDPEVIVGKPYRPLMDAALARSGAQRPVFVGDRIDTDIMGAHAAGLDSFMVLTGASGVGDLLSAPVHGRPTAIGWNVMSLFHPARVATVEEGVTRCGNAHVRTDDGGCTVVEGPTDSVEEQLDALWALAVHQWNGGGEVGPEVRRRFTLLPA</sequence>
<protein>
    <submittedName>
        <fullName evidence="1">Hydrolase</fullName>
    </submittedName>
</protein>
<dbReference type="PANTHER" id="PTHR19288:SF95">
    <property type="entry name" value="D-GLYCEROL 3-PHOSPHATE PHOSPHATASE"/>
    <property type="match status" value="1"/>
</dbReference>
<dbReference type="SUPFAM" id="SSF56784">
    <property type="entry name" value="HAD-like"/>
    <property type="match status" value="1"/>
</dbReference>
<name>A0A4Q2EHX8_9ACTN</name>
<dbReference type="EMBL" id="PPCV01000001">
    <property type="protein sequence ID" value="RXW33207.1"/>
    <property type="molecule type" value="Genomic_DNA"/>
</dbReference>
<dbReference type="PANTHER" id="PTHR19288">
    <property type="entry name" value="4-NITROPHENYLPHOSPHATASE-RELATED"/>
    <property type="match status" value="1"/>
</dbReference>
<keyword evidence="1" id="KW-0378">Hydrolase</keyword>
<keyword evidence="2" id="KW-1185">Reference proteome</keyword>
<organism evidence="1 2">
    <name type="scientific">Propioniciclava flava</name>
    <dbReference type="NCBI Taxonomy" id="2072026"/>
    <lineage>
        <taxon>Bacteria</taxon>
        <taxon>Bacillati</taxon>
        <taxon>Actinomycetota</taxon>
        <taxon>Actinomycetes</taxon>
        <taxon>Propionibacteriales</taxon>
        <taxon>Propionibacteriaceae</taxon>
        <taxon>Propioniciclava</taxon>
    </lineage>
</organism>
<dbReference type="RefSeq" id="WP_129457172.1">
    <property type="nucleotide sequence ID" value="NZ_PPCV01000001.1"/>
</dbReference>
<dbReference type="Gene3D" id="3.40.50.1000">
    <property type="entry name" value="HAD superfamily/HAD-like"/>
    <property type="match status" value="2"/>
</dbReference>
<dbReference type="Pfam" id="PF13344">
    <property type="entry name" value="Hydrolase_6"/>
    <property type="match status" value="1"/>
</dbReference>
<comment type="caution">
    <text evidence="1">The sequence shown here is derived from an EMBL/GenBank/DDBJ whole genome shotgun (WGS) entry which is preliminary data.</text>
</comment>
<dbReference type="NCBIfam" id="TIGR01460">
    <property type="entry name" value="HAD-SF-IIA"/>
    <property type="match status" value="1"/>
</dbReference>
<dbReference type="OrthoDB" id="9810449at2"/>
<accession>A0A4Q2EHX8</accession>
<evidence type="ECO:0000313" key="1">
    <source>
        <dbReference type="EMBL" id="RXW33207.1"/>
    </source>
</evidence>
<dbReference type="InterPro" id="IPR006357">
    <property type="entry name" value="HAD-SF_hydro_IIA"/>
</dbReference>
<dbReference type="GO" id="GO:0016791">
    <property type="term" value="F:phosphatase activity"/>
    <property type="evidence" value="ECO:0007669"/>
    <property type="project" value="TreeGrafter"/>
</dbReference>
<proteinExistence type="predicted"/>